<evidence type="ECO:0000313" key="5">
    <source>
        <dbReference type="EMBL" id="OSX60995.1"/>
    </source>
</evidence>
<accession>A0A1X6MX98</accession>
<comment type="similarity">
    <text evidence="2">Belongs to the RRG9 family.</text>
</comment>
<name>A0A1X6MX98_9APHY</name>
<sequence>MLSLVRSLKAPAPAGLAHANLYSTVSGLTRRTWRTGSHPAPQSVHDDVRAADADAGADTGAAPPLRRTAHKLPTPHAHKAHRTTLKKAFPEGWAPPRRLSREAMDGLRAMHAADPEMFATPVLAERFRISPEAVRRILKSRWEPTREQRDGGARAADGDREGGCPPPEGAQERPSDVYAELCNITTDRPSKLKSHASCDLIEWVDAMSLQKHALHEIYGCRPSTRIVVSFEPCSAASHASHALVPQKTRPFGGLVREAVVPIRTGRLGQHPARTVDRREVEAEDDERRDELQLHLREALPEARRVETNVDVRRERASASVYGSTKQLLSRCSAARRRAGIGYALPRLFQHAVLPAPPQPPLPVVSLAHRTPEENQACIPLGFLVTPPSLQVPAGSHLLPPNAMAQALIPQKTYEGGQGPTLLKSLCSFNIADCPALGISLDLLERFASLVSSQLVDADLPAFHDMDSEKVSIPGYESWGYQMRILTGYKTLTIGEAALKLTGLMKRACKELRVRRGEPALCRKIAFEDLFLVSLRRVSHASVQLTLPIVI</sequence>
<evidence type="ECO:0000256" key="4">
    <source>
        <dbReference type="SAM" id="MobiDB-lite"/>
    </source>
</evidence>
<organism evidence="5 6">
    <name type="scientific">Postia placenta MAD-698-R-SB12</name>
    <dbReference type="NCBI Taxonomy" id="670580"/>
    <lineage>
        <taxon>Eukaryota</taxon>
        <taxon>Fungi</taxon>
        <taxon>Dikarya</taxon>
        <taxon>Basidiomycota</taxon>
        <taxon>Agaricomycotina</taxon>
        <taxon>Agaricomycetes</taxon>
        <taxon>Polyporales</taxon>
        <taxon>Adustoporiaceae</taxon>
        <taxon>Rhodonia</taxon>
    </lineage>
</organism>
<feature type="region of interest" description="Disordered" evidence="4">
    <location>
        <begin position="54"/>
        <end position="82"/>
    </location>
</feature>
<protein>
    <recommendedName>
        <fullName evidence="3">Required for respiratory growth protein 9, mitochondrial</fullName>
    </recommendedName>
</protein>
<dbReference type="RefSeq" id="XP_024337789.1">
    <property type="nucleotide sequence ID" value="XM_024479246.1"/>
</dbReference>
<dbReference type="EMBL" id="KZ110599">
    <property type="protein sequence ID" value="OSX60995.1"/>
    <property type="molecule type" value="Genomic_DNA"/>
</dbReference>
<dbReference type="PANTHER" id="PTHR13475:SF3">
    <property type="entry name" value="NEUGRIN"/>
    <property type="match status" value="1"/>
</dbReference>
<dbReference type="Proteomes" id="UP000194127">
    <property type="component" value="Unassembled WGS sequence"/>
</dbReference>
<dbReference type="Pfam" id="PF06413">
    <property type="entry name" value="Neugrin"/>
    <property type="match status" value="1"/>
</dbReference>
<dbReference type="GO" id="GO:0005634">
    <property type="term" value="C:nucleus"/>
    <property type="evidence" value="ECO:0007669"/>
    <property type="project" value="TreeGrafter"/>
</dbReference>
<evidence type="ECO:0000313" key="6">
    <source>
        <dbReference type="Proteomes" id="UP000194127"/>
    </source>
</evidence>
<feature type="compositionally biased region" description="Basic and acidic residues" evidence="4">
    <location>
        <begin position="140"/>
        <end position="162"/>
    </location>
</feature>
<evidence type="ECO:0000256" key="1">
    <source>
        <dbReference type="ARBA" id="ARBA00003548"/>
    </source>
</evidence>
<evidence type="ECO:0000256" key="3">
    <source>
        <dbReference type="ARBA" id="ARBA00013566"/>
    </source>
</evidence>
<feature type="region of interest" description="Disordered" evidence="4">
    <location>
        <begin position="140"/>
        <end position="175"/>
    </location>
</feature>
<gene>
    <name evidence="5" type="ORF">POSPLADRAFT_1047288</name>
</gene>
<dbReference type="AlphaFoldDB" id="A0A1X6MX98"/>
<dbReference type="InterPro" id="IPR010487">
    <property type="entry name" value="NGRN/Rrg9"/>
</dbReference>
<evidence type="ECO:0000256" key="2">
    <source>
        <dbReference type="ARBA" id="ARBA00010895"/>
    </source>
</evidence>
<dbReference type="GeneID" id="36324196"/>
<proteinExistence type="inferred from homology"/>
<reference evidence="5 6" key="1">
    <citation type="submission" date="2017-04" db="EMBL/GenBank/DDBJ databases">
        <title>Genome Sequence of the Model Brown-Rot Fungus Postia placenta SB12.</title>
        <authorList>
            <consortium name="DOE Joint Genome Institute"/>
            <person name="Gaskell J."/>
            <person name="Kersten P."/>
            <person name="Larrondo L.F."/>
            <person name="Canessa P."/>
            <person name="Martinez D."/>
            <person name="Hibbett D."/>
            <person name="Schmoll M."/>
            <person name="Kubicek C.P."/>
            <person name="Martinez A.T."/>
            <person name="Yadav J."/>
            <person name="Master E."/>
            <person name="Magnuson J.K."/>
            <person name="James T."/>
            <person name="Yaver D."/>
            <person name="Berka R."/>
            <person name="Labutti K."/>
            <person name="Lipzen A."/>
            <person name="Aerts A."/>
            <person name="Barry K."/>
            <person name="Henrissat B."/>
            <person name="Blanchette R."/>
            <person name="Grigoriev I."/>
            <person name="Cullen D."/>
        </authorList>
    </citation>
    <scope>NUCLEOTIDE SEQUENCE [LARGE SCALE GENOMIC DNA]</scope>
    <source>
        <strain evidence="5 6">MAD-698-R-SB12</strain>
    </source>
</reference>
<keyword evidence="6" id="KW-1185">Reference proteome</keyword>
<dbReference type="OrthoDB" id="5578174at2759"/>
<dbReference type="PANTHER" id="PTHR13475">
    <property type="entry name" value="NEUGRIN"/>
    <property type="match status" value="1"/>
</dbReference>
<comment type="function">
    <text evidence="1">Required for respiratory activity and maintenance and expression of the mitochondrial genome.</text>
</comment>
<dbReference type="STRING" id="670580.A0A1X6MX98"/>